<feature type="domain" description="PhnB-like" evidence="2">
    <location>
        <begin position="11"/>
        <end position="135"/>
    </location>
</feature>
<dbReference type="InterPro" id="IPR009725">
    <property type="entry name" value="3_dmu_93_MTrfase"/>
</dbReference>
<dbReference type="InterPro" id="IPR029068">
    <property type="entry name" value="Glyas_Bleomycin-R_OHBP_Dase"/>
</dbReference>
<dbReference type="AlphaFoldDB" id="A0AAN7SV03"/>
<dbReference type="PIRSF" id="PIRSF021700">
    <property type="entry name" value="3_dmu_93_MTrfase"/>
    <property type="match status" value="1"/>
</dbReference>
<evidence type="ECO:0000313" key="3">
    <source>
        <dbReference type="EMBL" id="KAK5082245.1"/>
    </source>
</evidence>
<accession>A0AAN7SV03</accession>
<protein>
    <recommendedName>
        <fullName evidence="2">PhnB-like domain-containing protein</fullName>
    </recommendedName>
</protein>
<evidence type="ECO:0000259" key="2">
    <source>
        <dbReference type="Pfam" id="PF06983"/>
    </source>
</evidence>
<keyword evidence="4" id="KW-1185">Reference proteome</keyword>
<feature type="region of interest" description="Disordered" evidence="1">
    <location>
        <begin position="39"/>
        <end position="59"/>
    </location>
</feature>
<reference evidence="3 4" key="1">
    <citation type="submission" date="2023-08" db="EMBL/GenBank/DDBJ databases">
        <title>Black Yeasts Isolated from many extreme environments.</title>
        <authorList>
            <person name="Coleine C."/>
            <person name="Stajich J.E."/>
            <person name="Selbmann L."/>
        </authorList>
    </citation>
    <scope>NUCLEOTIDE SEQUENCE [LARGE SCALE GENOMIC DNA]</scope>
    <source>
        <strain evidence="3 4">CCFEE 5910</strain>
    </source>
</reference>
<dbReference type="CDD" id="cd06588">
    <property type="entry name" value="PhnB_like"/>
    <property type="match status" value="1"/>
</dbReference>
<dbReference type="Pfam" id="PF06983">
    <property type="entry name" value="3-dmu-9_3-mt"/>
    <property type="match status" value="1"/>
</dbReference>
<evidence type="ECO:0000256" key="1">
    <source>
        <dbReference type="SAM" id="MobiDB-lite"/>
    </source>
</evidence>
<proteinExistence type="predicted"/>
<dbReference type="EMBL" id="JAVRRJ010000008">
    <property type="protein sequence ID" value="KAK5082245.1"/>
    <property type="molecule type" value="Genomic_DNA"/>
</dbReference>
<name>A0AAN7SV03_9EURO</name>
<organism evidence="3 4">
    <name type="scientific">Lithohypha guttulata</name>
    <dbReference type="NCBI Taxonomy" id="1690604"/>
    <lineage>
        <taxon>Eukaryota</taxon>
        <taxon>Fungi</taxon>
        <taxon>Dikarya</taxon>
        <taxon>Ascomycota</taxon>
        <taxon>Pezizomycotina</taxon>
        <taxon>Eurotiomycetes</taxon>
        <taxon>Chaetothyriomycetidae</taxon>
        <taxon>Chaetothyriales</taxon>
        <taxon>Trichomeriaceae</taxon>
        <taxon>Lithohypha</taxon>
    </lineage>
</organism>
<dbReference type="InterPro" id="IPR028973">
    <property type="entry name" value="PhnB-like"/>
</dbReference>
<gene>
    <name evidence="3" type="ORF">LTR05_007389</name>
</gene>
<dbReference type="Gene3D" id="3.10.180.10">
    <property type="entry name" value="2,3-Dihydroxybiphenyl 1,2-Dioxygenase, domain 1"/>
    <property type="match status" value="1"/>
</dbReference>
<dbReference type="PANTHER" id="PTHR33990">
    <property type="entry name" value="PROTEIN YJDN-RELATED"/>
    <property type="match status" value="1"/>
</dbReference>
<dbReference type="SUPFAM" id="SSF54593">
    <property type="entry name" value="Glyoxalase/Bleomycin resistance protein/Dihydroxybiphenyl dioxygenase"/>
    <property type="match status" value="1"/>
</dbReference>
<evidence type="ECO:0000313" key="4">
    <source>
        <dbReference type="Proteomes" id="UP001309876"/>
    </source>
</evidence>
<sequence length="178" mass="20120">MSTPPSKTNDKICPCLWFDNNAEEAVTFYVNLFNSSPRASSMPSSSIQQTTHMPNETSSESGPVISIFFNLGDQKYMALNGGPTFKFTPAVSLMVMCTDQEEIDHFWDGIAGGVADREMNCGWVTDQYGLSWQIVPQYIRDLVEQETDRNKYNKLSAWMMKTMPKKLVIEDMVTAVEF</sequence>
<dbReference type="Proteomes" id="UP001309876">
    <property type="component" value="Unassembled WGS sequence"/>
</dbReference>
<dbReference type="PANTHER" id="PTHR33990:SF2">
    <property type="entry name" value="PHNB-LIKE DOMAIN-CONTAINING PROTEIN"/>
    <property type="match status" value="1"/>
</dbReference>
<comment type="caution">
    <text evidence="3">The sequence shown here is derived from an EMBL/GenBank/DDBJ whole genome shotgun (WGS) entry which is preliminary data.</text>
</comment>
<feature type="compositionally biased region" description="Polar residues" evidence="1">
    <location>
        <begin position="47"/>
        <end position="59"/>
    </location>
</feature>